<dbReference type="Proteomes" id="UP001469553">
    <property type="component" value="Unassembled WGS sequence"/>
</dbReference>
<feature type="region of interest" description="Disordered" evidence="1">
    <location>
        <begin position="92"/>
        <end position="120"/>
    </location>
</feature>
<evidence type="ECO:0000313" key="3">
    <source>
        <dbReference type="Proteomes" id="UP001469553"/>
    </source>
</evidence>
<evidence type="ECO:0000256" key="1">
    <source>
        <dbReference type="SAM" id="MobiDB-lite"/>
    </source>
</evidence>
<comment type="caution">
    <text evidence="2">The sequence shown here is derived from an EMBL/GenBank/DDBJ whole genome shotgun (WGS) entry which is preliminary data.</text>
</comment>
<organism evidence="2 3">
    <name type="scientific">Ameca splendens</name>
    <dbReference type="NCBI Taxonomy" id="208324"/>
    <lineage>
        <taxon>Eukaryota</taxon>
        <taxon>Metazoa</taxon>
        <taxon>Chordata</taxon>
        <taxon>Craniata</taxon>
        <taxon>Vertebrata</taxon>
        <taxon>Euteleostomi</taxon>
        <taxon>Actinopterygii</taxon>
        <taxon>Neopterygii</taxon>
        <taxon>Teleostei</taxon>
        <taxon>Neoteleostei</taxon>
        <taxon>Acanthomorphata</taxon>
        <taxon>Ovalentaria</taxon>
        <taxon>Atherinomorphae</taxon>
        <taxon>Cyprinodontiformes</taxon>
        <taxon>Goodeidae</taxon>
        <taxon>Ameca</taxon>
    </lineage>
</organism>
<protein>
    <submittedName>
        <fullName evidence="2">Uncharacterized protein</fullName>
    </submittedName>
</protein>
<gene>
    <name evidence="2" type="ORF">AMECASPLE_011134</name>
</gene>
<name>A0ABV1A7X4_9TELE</name>
<dbReference type="EMBL" id="JAHRIP010085303">
    <property type="protein sequence ID" value="MEQ2314346.1"/>
    <property type="molecule type" value="Genomic_DNA"/>
</dbReference>
<reference evidence="2 3" key="1">
    <citation type="submission" date="2021-06" db="EMBL/GenBank/DDBJ databases">
        <authorList>
            <person name="Palmer J.M."/>
        </authorList>
    </citation>
    <scope>NUCLEOTIDE SEQUENCE [LARGE SCALE GENOMIC DNA]</scope>
    <source>
        <strain evidence="2 3">AS_MEX2019</strain>
        <tissue evidence="2">Muscle</tissue>
    </source>
</reference>
<feature type="compositionally biased region" description="Basic and acidic residues" evidence="1">
    <location>
        <begin position="98"/>
        <end position="117"/>
    </location>
</feature>
<proteinExistence type="predicted"/>
<evidence type="ECO:0000313" key="2">
    <source>
        <dbReference type="EMBL" id="MEQ2314346.1"/>
    </source>
</evidence>
<accession>A0ABV1A7X4</accession>
<sequence length="165" mass="18497">MSNCCGLLFLSDRLHWLTVDGMKQRKTLQLCPGQHTSLNSCLEYCFQRPPSVRAHCCHDNALETQREARCGTQKAPAAGLSFARKLCVLGKTSRKAKEKRDSLQKQDHRHKPGEPPEPRGAGMDQLIDFLECCCPRSSCTHGIRSGRTCSYRVTANNDLTMSFIN</sequence>
<keyword evidence="3" id="KW-1185">Reference proteome</keyword>